<protein>
    <submittedName>
        <fullName evidence="8">DoxX family protein</fullName>
    </submittedName>
</protein>
<dbReference type="PANTHER" id="PTHR33452:SF1">
    <property type="entry name" value="INNER MEMBRANE PROTEIN YPHA-RELATED"/>
    <property type="match status" value="1"/>
</dbReference>
<dbReference type="InterPro" id="IPR051907">
    <property type="entry name" value="DoxX-like_oxidoreductase"/>
</dbReference>
<evidence type="ECO:0000256" key="5">
    <source>
        <dbReference type="ARBA" id="ARBA00022989"/>
    </source>
</evidence>
<reference evidence="8 9" key="1">
    <citation type="submission" date="2019-01" db="EMBL/GenBank/DDBJ databases">
        <title>Ktedonosporobacter rubrisoli SCAWS-G2.</title>
        <authorList>
            <person name="Huang Y."/>
            <person name="Yan B."/>
        </authorList>
    </citation>
    <scope>NUCLEOTIDE SEQUENCE [LARGE SCALE GENOMIC DNA]</scope>
    <source>
        <strain evidence="8 9">SCAWS-G2</strain>
    </source>
</reference>
<evidence type="ECO:0000313" key="9">
    <source>
        <dbReference type="Proteomes" id="UP000290365"/>
    </source>
</evidence>
<dbReference type="OrthoDB" id="73141at2"/>
<evidence type="ECO:0000313" key="8">
    <source>
        <dbReference type="EMBL" id="QBD75381.1"/>
    </source>
</evidence>
<comment type="subcellular location">
    <subcellularLocation>
        <location evidence="1">Cell membrane</location>
        <topology evidence="1">Multi-pass membrane protein</topology>
    </subcellularLocation>
</comment>
<dbReference type="KEGG" id="kbs:EPA93_04935"/>
<dbReference type="EMBL" id="CP035758">
    <property type="protein sequence ID" value="QBD75381.1"/>
    <property type="molecule type" value="Genomic_DNA"/>
</dbReference>
<organism evidence="8 9">
    <name type="scientific">Ktedonosporobacter rubrisoli</name>
    <dbReference type="NCBI Taxonomy" id="2509675"/>
    <lineage>
        <taxon>Bacteria</taxon>
        <taxon>Bacillati</taxon>
        <taxon>Chloroflexota</taxon>
        <taxon>Ktedonobacteria</taxon>
        <taxon>Ktedonobacterales</taxon>
        <taxon>Ktedonosporobacteraceae</taxon>
        <taxon>Ktedonosporobacter</taxon>
    </lineage>
</organism>
<dbReference type="InterPro" id="IPR032808">
    <property type="entry name" value="DoxX"/>
</dbReference>
<feature type="transmembrane region" description="Helical" evidence="7">
    <location>
        <begin position="12"/>
        <end position="41"/>
    </location>
</feature>
<dbReference type="RefSeq" id="WP_129885980.1">
    <property type="nucleotide sequence ID" value="NZ_CP035758.1"/>
</dbReference>
<name>A0A4V0YY89_KTERU</name>
<feature type="transmembrane region" description="Helical" evidence="7">
    <location>
        <begin position="77"/>
        <end position="98"/>
    </location>
</feature>
<evidence type="ECO:0000256" key="4">
    <source>
        <dbReference type="ARBA" id="ARBA00022692"/>
    </source>
</evidence>
<evidence type="ECO:0000256" key="6">
    <source>
        <dbReference type="ARBA" id="ARBA00023136"/>
    </source>
</evidence>
<evidence type="ECO:0000256" key="2">
    <source>
        <dbReference type="ARBA" id="ARBA00006679"/>
    </source>
</evidence>
<evidence type="ECO:0000256" key="3">
    <source>
        <dbReference type="ARBA" id="ARBA00022475"/>
    </source>
</evidence>
<dbReference type="Proteomes" id="UP000290365">
    <property type="component" value="Chromosome"/>
</dbReference>
<keyword evidence="5 7" id="KW-1133">Transmembrane helix</keyword>
<keyword evidence="9" id="KW-1185">Reference proteome</keyword>
<feature type="transmembrane region" description="Helical" evidence="7">
    <location>
        <begin position="47"/>
        <end position="70"/>
    </location>
</feature>
<feature type="transmembrane region" description="Helical" evidence="7">
    <location>
        <begin position="104"/>
        <end position="123"/>
    </location>
</feature>
<evidence type="ECO:0000256" key="7">
    <source>
        <dbReference type="SAM" id="Phobius"/>
    </source>
</evidence>
<dbReference type="Pfam" id="PF07681">
    <property type="entry name" value="DoxX"/>
    <property type="match status" value="1"/>
</dbReference>
<dbReference type="AlphaFoldDB" id="A0A4V0YY89"/>
<comment type="similarity">
    <text evidence="2">Belongs to the DoxX family.</text>
</comment>
<keyword evidence="3" id="KW-1003">Cell membrane</keyword>
<keyword evidence="6 7" id="KW-0472">Membrane</keyword>
<sequence length="132" mass="13662">MKLQTLSPYAPFVIRVVLGIIFILHGVMKFMALGATIGFFSHIGVPLATIVAPLIGAVEVLGGLSLILGLGSRVFSILLALDMLAAIVMAKLGAGLVGGFEFELALFAGLLSLFLSGPGALAINRRQNSVLA</sequence>
<proteinExistence type="inferred from homology"/>
<accession>A0A4V0YY89</accession>
<dbReference type="PANTHER" id="PTHR33452">
    <property type="entry name" value="OXIDOREDUCTASE CATD-RELATED"/>
    <property type="match status" value="1"/>
</dbReference>
<gene>
    <name evidence="8" type="ORF">EPA93_04935</name>
</gene>
<dbReference type="GO" id="GO:0005886">
    <property type="term" value="C:plasma membrane"/>
    <property type="evidence" value="ECO:0007669"/>
    <property type="project" value="UniProtKB-SubCell"/>
</dbReference>
<evidence type="ECO:0000256" key="1">
    <source>
        <dbReference type="ARBA" id="ARBA00004651"/>
    </source>
</evidence>
<keyword evidence="4 7" id="KW-0812">Transmembrane</keyword>